<dbReference type="Proteomes" id="UP000092600">
    <property type="component" value="Unassembled WGS sequence"/>
</dbReference>
<feature type="coiled-coil region" evidence="1">
    <location>
        <begin position="504"/>
        <end position="573"/>
    </location>
</feature>
<comment type="caution">
    <text evidence="2">The sequence shown here is derived from an EMBL/GenBank/DDBJ whole genome shotgun (WGS) entry which is preliminary data.</text>
</comment>
<gene>
    <name evidence="2" type="ORF">ACMD2_13770</name>
</gene>
<name>A0A199W6L1_ANACO</name>
<dbReference type="SUPFAM" id="SSF57997">
    <property type="entry name" value="Tropomyosin"/>
    <property type="match status" value="1"/>
</dbReference>
<dbReference type="PANTHER" id="PTHR33883">
    <property type="entry name" value="WPP DOMAIN-ASSOCIATED PROTEIN"/>
    <property type="match status" value="1"/>
</dbReference>
<evidence type="ECO:0000313" key="3">
    <source>
        <dbReference type="Proteomes" id="UP000092600"/>
    </source>
</evidence>
<protein>
    <submittedName>
        <fullName evidence="2">WPP domain-associated protein</fullName>
    </submittedName>
</protein>
<feature type="coiled-coil region" evidence="1">
    <location>
        <begin position="620"/>
        <end position="654"/>
    </location>
</feature>
<dbReference type="InterPro" id="IPR037490">
    <property type="entry name" value="WAP"/>
</dbReference>
<sequence>MERIQSVREGDCENSEETVSPAFYERFFLDVESYWADEAAEKVTPKERDLAMLKQRLHSLSFDPCIGNRLGFSKGAAQSLFDGRVDLSCSEQLVRLRFAVEEQLQRVKDDIEDLKSSSSRDNFNVSRKNLGLQSVLPRAKIDRKLVEIDGKVDGLKALLDFGFDQISDMFDLVKNSVCELQWEHELQKEVGVVVIQNYVRGLQNEFETRLYEQRGLINSLNLYREEKVSELTSMREELDAVYKSPMKLEEFIIHSNNTQECFEDVSITKWRDRLLLPLHDENGNGTPLIEKSASAREVVLDYADLPILKHMKKEEVAIYFRTEMTKVRRQHELALQEKTEELFRVKREFLKEKRLLFFRKDKEIEFLRKVISDVVSKLDEILLKKLNAPVNSNDNDEVCRLKGKIDSLVFDNQCLRGSLADKRKEVKHLLSQVSDAARKMSIYSLSEAKLRKQIKKLKGDLEDQQIEVSIKDDLHQVFLRELIDDYRSNIEDLKIQSDVRQAEIDLLHHEINKLSDEVEKQEIQIGDLRTESDLWKRRFDESLQQIRKYEAEVDTLNQKLNSASNALEEKKKDNCILSTIIEGKEKALLSSVTREKDLEKRLKSIVMLIRELSKVCTDAENKMVEKVQRFEDRLENLSHQCNSVVEQANLLNKKGLWYKEMLEIRCSDLQKAETEVNLLGDKVDTLSSLLEKIHIALGHYPSLSQHYPGLLDSFVRTCKLVTSLKSNQKKERKDTK</sequence>
<feature type="coiled-coil region" evidence="1">
    <location>
        <begin position="419"/>
        <end position="467"/>
    </location>
</feature>
<dbReference type="STRING" id="4615.A0A199W6L1"/>
<reference evidence="2 3" key="1">
    <citation type="journal article" date="2016" name="DNA Res.">
        <title>The draft genome of MD-2 pineapple using hybrid error correction of long reads.</title>
        <authorList>
            <person name="Redwan R.M."/>
            <person name="Saidin A."/>
            <person name="Kumar S.V."/>
        </authorList>
    </citation>
    <scope>NUCLEOTIDE SEQUENCE [LARGE SCALE GENOMIC DNA]</scope>
    <source>
        <strain evidence="3">cv. MD2</strain>
        <tissue evidence="2">Leaf</tissue>
    </source>
</reference>
<evidence type="ECO:0000313" key="2">
    <source>
        <dbReference type="EMBL" id="OAY85112.1"/>
    </source>
</evidence>
<proteinExistence type="predicted"/>
<accession>A0A199W6L1</accession>
<dbReference type="EMBL" id="LSRQ01000124">
    <property type="protein sequence ID" value="OAY85112.1"/>
    <property type="molecule type" value="Genomic_DNA"/>
</dbReference>
<keyword evidence="1" id="KW-0175">Coiled coil</keyword>
<dbReference type="PANTHER" id="PTHR33883:SF10">
    <property type="entry name" value="WPP DOMAIN-ASSOCIATED PROTEIN"/>
    <property type="match status" value="1"/>
</dbReference>
<organism evidence="2 3">
    <name type="scientific">Ananas comosus</name>
    <name type="common">Pineapple</name>
    <name type="synonym">Ananas ananas</name>
    <dbReference type="NCBI Taxonomy" id="4615"/>
    <lineage>
        <taxon>Eukaryota</taxon>
        <taxon>Viridiplantae</taxon>
        <taxon>Streptophyta</taxon>
        <taxon>Embryophyta</taxon>
        <taxon>Tracheophyta</taxon>
        <taxon>Spermatophyta</taxon>
        <taxon>Magnoliopsida</taxon>
        <taxon>Liliopsida</taxon>
        <taxon>Poales</taxon>
        <taxon>Bromeliaceae</taxon>
        <taxon>Bromelioideae</taxon>
        <taxon>Ananas</taxon>
    </lineage>
</organism>
<dbReference type="AlphaFoldDB" id="A0A199W6L1"/>
<evidence type="ECO:0000256" key="1">
    <source>
        <dbReference type="SAM" id="Coils"/>
    </source>
</evidence>